<feature type="compositionally biased region" description="Polar residues" evidence="4">
    <location>
        <begin position="14"/>
        <end position="23"/>
    </location>
</feature>
<feature type="compositionally biased region" description="Basic and acidic residues" evidence="4">
    <location>
        <begin position="71"/>
        <end position="80"/>
    </location>
</feature>
<feature type="repeat" description="RCC1" evidence="3">
    <location>
        <begin position="424"/>
        <end position="477"/>
    </location>
</feature>
<dbReference type="PANTHER" id="PTHR45982:SF1">
    <property type="entry name" value="REGULATOR OF CHROMOSOME CONDENSATION"/>
    <property type="match status" value="1"/>
</dbReference>
<dbReference type="PROSITE" id="PS50012">
    <property type="entry name" value="RCC1_3"/>
    <property type="match status" value="5"/>
</dbReference>
<feature type="domain" description="RCC1-like" evidence="5">
    <location>
        <begin position="127"/>
        <end position="472"/>
    </location>
</feature>
<feature type="repeat" description="RCC1" evidence="3">
    <location>
        <begin position="359"/>
        <end position="423"/>
    </location>
</feature>
<evidence type="ECO:0000259" key="5">
    <source>
        <dbReference type="Pfam" id="PF25390"/>
    </source>
</evidence>
<evidence type="ECO:0000256" key="1">
    <source>
        <dbReference type="ARBA" id="ARBA00022658"/>
    </source>
</evidence>
<feature type="compositionally biased region" description="Basic residues" evidence="4">
    <location>
        <begin position="1"/>
        <end position="12"/>
    </location>
</feature>
<accession>A0ABR3WI57</accession>
<dbReference type="InterPro" id="IPR051553">
    <property type="entry name" value="Ran_GTPase-activating"/>
</dbReference>
<keyword evidence="7" id="KW-1185">Reference proteome</keyword>
<comment type="caution">
    <text evidence="6">The sequence shown here is derived from an EMBL/GenBank/DDBJ whole genome shotgun (WGS) entry which is preliminary data.</text>
</comment>
<evidence type="ECO:0000313" key="6">
    <source>
        <dbReference type="EMBL" id="KAL1862574.1"/>
    </source>
</evidence>
<protein>
    <recommendedName>
        <fullName evidence="5">RCC1-like domain-containing protein</fullName>
    </recommendedName>
</protein>
<dbReference type="InterPro" id="IPR000408">
    <property type="entry name" value="Reg_chr_condens"/>
</dbReference>
<evidence type="ECO:0000256" key="2">
    <source>
        <dbReference type="ARBA" id="ARBA00022737"/>
    </source>
</evidence>
<feature type="compositionally biased region" description="Basic and acidic residues" evidence="4">
    <location>
        <begin position="54"/>
        <end position="63"/>
    </location>
</feature>
<feature type="repeat" description="RCC1" evidence="3">
    <location>
        <begin position="302"/>
        <end position="358"/>
    </location>
</feature>
<dbReference type="PANTHER" id="PTHR45982">
    <property type="entry name" value="REGULATOR OF CHROMOSOME CONDENSATION"/>
    <property type="match status" value="1"/>
</dbReference>
<gene>
    <name evidence="6" type="ORF">Daus18300_008534</name>
</gene>
<organism evidence="6 7">
    <name type="scientific">Diaporthe australafricana</name>
    <dbReference type="NCBI Taxonomy" id="127596"/>
    <lineage>
        <taxon>Eukaryota</taxon>
        <taxon>Fungi</taxon>
        <taxon>Dikarya</taxon>
        <taxon>Ascomycota</taxon>
        <taxon>Pezizomycotina</taxon>
        <taxon>Sordariomycetes</taxon>
        <taxon>Sordariomycetidae</taxon>
        <taxon>Diaporthales</taxon>
        <taxon>Diaporthaceae</taxon>
        <taxon>Diaporthe</taxon>
    </lineage>
</organism>
<keyword evidence="2" id="KW-0677">Repeat</keyword>
<evidence type="ECO:0000256" key="3">
    <source>
        <dbReference type="PROSITE-ProRule" id="PRU00235"/>
    </source>
</evidence>
<dbReference type="Proteomes" id="UP001583177">
    <property type="component" value="Unassembled WGS sequence"/>
</dbReference>
<evidence type="ECO:0000313" key="7">
    <source>
        <dbReference type="Proteomes" id="UP001583177"/>
    </source>
</evidence>
<dbReference type="EMBL" id="JAWRVE010000080">
    <property type="protein sequence ID" value="KAL1862574.1"/>
    <property type="molecule type" value="Genomic_DNA"/>
</dbReference>
<feature type="repeat" description="RCC1" evidence="3">
    <location>
        <begin position="191"/>
        <end position="243"/>
    </location>
</feature>
<feature type="region of interest" description="Disordered" evidence="4">
    <location>
        <begin position="1"/>
        <end position="121"/>
    </location>
</feature>
<dbReference type="Gene3D" id="2.130.10.30">
    <property type="entry name" value="Regulator of chromosome condensation 1/beta-lactamase-inhibitor protein II"/>
    <property type="match status" value="1"/>
</dbReference>
<keyword evidence="1" id="KW-0344">Guanine-nucleotide releasing factor</keyword>
<name>A0ABR3WI57_9PEZI</name>
<sequence length="478" mass="51165">MRRSKVQGHGKKTQAPNKPNNALSKGLKAHAPEGENMKGLDSSTKRNDKRKRNKDLSSPDDHVGAGAGRPGTDEHEDARPNKPPKRAKPSPDEDTRPLSKTKTTIAKKGSQKPGQRINYPPNAPLDVFVFGEGACGELGLGSKAINEDEYDELNPAESAPGLVDISGLDTNIRWAQVVASDNASFALADNGRVYGWGTFRSNEGIMGFVKRLQVQKTPILIPDLKDIRKLAAGNNHVLALNGKGKVFAWGCGEQNQLGRRVFANHPELALRPTSIGALPLRGAKAAKVACGSYHSFAVDMQGRVYAWGLNTYAELAIPDEAGESNAYHLKPRLVESLRDYKIVNIAGGEHHSLASTDDGKLLTWGRMDGDQVGLRAEAFTPENTLFDERGNPRILKNPTVVPDLPPIASIAAGTDHSFALTASGETYSWGFSSNGRTGQGTEDDIKVPTLIDSKAVRGKKLTVAGAGGSFSILACVAV</sequence>
<dbReference type="InterPro" id="IPR009091">
    <property type="entry name" value="RCC1/BLIP-II"/>
</dbReference>
<evidence type="ECO:0000256" key="4">
    <source>
        <dbReference type="SAM" id="MobiDB-lite"/>
    </source>
</evidence>
<proteinExistence type="predicted"/>
<dbReference type="PROSITE" id="PS00626">
    <property type="entry name" value="RCC1_2"/>
    <property type="match status" value="2"/>
</dbReference>
<feature type="repeat" description="RCC1" evidence="3">
    <location>
        <begin position="244"/>
        <end position="301"/>
    </location>
</feature>
<dbReference type="InterPro" id="IPR058923">
    <property type="entry name" value="RCC1-like_dom"/>
</dbReference>
<feature type="compositionally biased region" description="Basic and acidic residues" evidence="4">
    <location>
        <begin position="30"/>
        <end position="46"/>
    </location>
</feature>
<reference evidence="6 7" key="1">
    <citation type="journal article" date="2024" name="IMA Fungus">
        <title>IMA Genome - F19 : A genome assembly and annotation guide to empower mycologists, including annotated draft genome sequences of Ceratocystis pirilliformis, Diaporthe australafricana, Fusarium ophioides, Paecilomyces lecythidis, and Sporothrix stenoceras.</title>
        <authorList>
            <person name="Aylward J."/>
            <person name="Wilson A.M."/>
            <person name="Visagie C.M."/>
            <person name="Spraker J."/>
            <person name="Barnes I."/>
            <person name="Buitendag C."/>
            <person name="Ceriani C."/>
            <person name="Del Mar Angel L."/>
            <person name="du Plessis D."/>
            <person name="Fuchs T."/>
            <person name="Gasser K."/>
            <person name="Kramer D."/>
            <person name="Li W."/>
            <person name="Munsamy K."/>
            <person name="Piso A."/>
            <person name="Price J.L."/>
            <person name="Sonnekus B."/>
            <person name="Thomas C."/>
            <person name="van der Nest A."/>
            <person name="van Dijk A."/>
            <person name="van Heerden A."/>
            <person name="van Vuuren N."/>
            <person name="Yilmaz N."/>
            <person name="Duong T.A."/>
            <person name="van der Merwe N.A."/>
            <person name="Wingfield M.J."/>
            <person name="Wingfield B.D."/>
        </authorList>
    </citation>
    <scope>NUCLEOTIDE SEQUENCE [LARGE SCALE GENOMIC DNA]</scope>
    <source>
        <strain evidence="6 7">CMW 18300</strain>
    </source>
</reference>
<dbReference type="SUPFAM" id="SSF50985">
    <property type="entry name" value="RCC1/BLIP-II"/>
    <property type="match status" value="1"/>
</dbReference>
<dbReference type="Pfam" id="PF25390">
    <property type="entry name" value="WD40_RLD"/>
    <property type="match status" value="1"/>
</dbReference>
<dbReference type="PRINTS" id="PR00633">
    <property type="entry name" value="RCCNDNSATION"/>
</dbReference>